<dbReference type="InterPro" id="IPR013989">
    <property type="entry name" value="Dev_and_cell_death_domain"/>
</dbReference>
<evidence type="ECO:0000259" key="2">
    <source>
        <dbReference type="PROSITE" id="PS51222"/>
    </source>
</evidence>
<evidence type="ECO:0000256" key="1">
    <source>
        <dbReference type="SAM" id="MobiDB-lite"/>
    </source>
</evidence>
<dbReference type="AlphaFoldDB" id="A0A9R1XVR4"/>
<feature type="region of interest" description="Disordered" evidence="1">
    <location>
        <begin position="413"/>
        <end position="440"/>
    </location>
</feature>
<dbReference type="PANTHER" id="PTHR46444">
    <property type="entry name" value="DCD (DEVELOPMENT AND CELL DEATH) DOMAIN PROTEIN-RELATED"/>
    <property type="match status" value="1"/>
</dbReference>
<dbReference type="EMBL" id="NBSK02000002">
    <property type="protein sequence ID" value="KAJ0221087.1"/>
    <property type="molecule type" value="Genomic_DNA"/>
</dbReference>
<dbReference type="OrthoDB" id="1928633at2759"/>
<organism evidence="3 4">
    <name type="scientific">Lactuca sativa</name>
    <name type="common">Garden lettuce</name>
    <dbReference type="NCBI Taxonomy" id="4236"/>
    <lineage>
        <taxon>Eukaryota</taxon>
        <taxon>Viridiplantae</taxon>
        <taxon>Streptophyta</taxon>
        <taxon>Embryophyta</taxon>
        <taxon>Tracheophyta</taxon>
        <taxon>Spermatophyta</taxon>
        <taxon>Magnoliopsida</taxon>
        <taxon>eudicotyledons</taxon>
        <taxon>Gunneridae</taxon>
        <taxon>Pentapetalae</taxon>
        <taxon>asterids</taxon>
        <taxon>campanulids</taxon>
        <taxon>Asterales</taxon>
        <taxon>Asteraceae</taxon>
        <taxon>Cichorioideae</taxon>
        <taxon>Cichorieae</taxon>
        <taxon>Lactucinae</taxon>
        <taxon>Lactuca</taxon>
    </lineage>
</organism>
<keyword evidence="4" id="KW-1185">Reference proteome</keyword>
<proteinExistence type="predicted"/>
<name>A0A9R1XVR4_LACSA</name>
<accession>A0A9R1XVR4</accession>
<feature type="compositionally biased region" description="Basic and acidic residues" evidence="1">
    <location>
        <begin position="427"/>
        <end position="440"/>
    </location>
</feature>
<dbReference type="PROSITE" id="PS51222">
    <property type="entry name" value="DCD"/>
    <property type="match status" value="1"/>
</dbReference>
<gene>
    <name evidence="3" type="ORF">LSAT_V11C200072910</name>
</gene>
<sequence>MGYKGKTDPGDVPSYGAIFMSNAGTKKECFQRKLLGLPLAQSNFVLNVKKGMILFLFEFERRQLHGVFRATSNGEIDIEPNAFKSSGKSFPAQVRFAPVWKCNPLSEHEFKVAIKENYFSWKKFNFGLSKDQVYKLVTLFHSKRIPKKPSEGDARRFGDYRNTIRDRVREDEVKEIDDQGYKYNRIQDEYNVINSFDRGYFGHNERVEREERTLTEQHPQYEPRGTDYDEDFGFGDVNVTSLSHINQNNSDFIPIPQVSSEQFQHPFNIGNTYASCLPYLTSGDPSVITLHTPYNPEVPDFCHRPYYDPEVPEFCHKPSYFTPGNPVDIDNPPPFYPDFKSETVPYQYHESEKKGSDVGFLRSQKKMRKVSVFDRLTKAPEVVFNEEEHERDEKDDELDASVNKVMKMLEKIVSSPIKRSGKRQSSFKHDHDDDDDDKIRPKKIVDYDLLPNTKKSIQFEEGDDESVFEETRVVDFKRRKKINKNLDDESKKSCSKRKKLVRPVFVEKESSNTNTPLKDDCCLRKIVGEKRKKTVERSAKENGNDEKCEVLEGKVGVDDMAGGDSLKDEKECGWIEG</sequence>
<dbReference type="SMART" id="SM00767">
    <property type="entry name" value="DCD"/>
    <property type="match status" value="1"/>
</dbReference>
<dbReference type="Pfam" id="PF10539">
    <property type="entry name" value="Dev_Cell_Death"/>
    <property type="match status" value="1"/>
</dbReference>
<evidence type="ECO:0000313" key="3">
    <source>
        <dbReference type="EMBL" id="KAJ0221087.1"/>
    </source>
</evidence>
<dbReference type="Proteomes" id="UP000235145">
    <property type="component" value="Unassembled WGS sequence"/>
</dbReference>
<evidence type="ECO:0000313" key="4">
    <source>
        <dbReference type="Proteomes" id="UP000235145"/>
    </source>
</evidence>
<dbReference type="Gramene" id="rna-gnl|WGS:NBSK|LSAT_2X63821_mrna">
    <property type="protein sequence ID" value="cds-PLY87466.1"/>
    <property type="gene ID" value="gene-LSAT_2X63821"/>
</dbReference>
<dbReference type="PANTHER" id="PTHR46444:SF9">
    <property type="entry name" value="DCD (DEVELOPMENT AND CELL DEATH) DOMAIN PROTEIN"/>
    <property type="match status" value="1"/>
</dbReference>
<reference evidence="3 4" key="1">
    <citation type="journal article" date="2017" name="Nat. Commun.">
        <title>Genome assembly with in vitro proximity ligation data and whole-genome triplication in lettuce.</title>
        <authorList>
            <person name="Reyes-Chin-Wo S."/>
            <person name="Wang Z."/>
            <person name="Yang X."/>
            <person name="Kozik A."/>
            <person name="Arikit S."/>
            <person name="Song C."/>
            <person name="Xia L."/>
            <person name="Froenicke L."/>
            <person name="Lavelle D.O."/>
            <person name="Truco M.J."/>
            <person name="Xia R."/>
            <person name="Zhu S."/>
            <person name="Xu C."/>
            <person name="Xu H."/>
            <person name="Xu X."/>
            <person name="Cox K."/>
            <person name="Korf I."/>
            <person name="Meyers B.C."/>
            <person name="Michelmore R.W."/>
        </authorList>
    </citation>
    <scope>NUCLEOTIDE SEQUENCE [LARGE SCALE GENOMIC DNA]</scope>
    <source>
        <strain evidence="4">cv. Salinas</strain>
        <tissue evidence="3">Seedlings</tissue>
    </source>
</reference>
<feature type="domain" description="DCD" evidence="2">
    <location>
        <begin position="12"/>
        <end position="142"/>
    </location>
</feature>
<comment type="caution">
    <text evidence="3">The sequence shown here is derived from an EMBL/GenBank/DDBJ whole genome shotgun (WGS) entry which is preliminary data.</text>
</comment>
<protein>
    <recommendedName>
        <fullName evidence="2">DCD domain-containing protein</fullName>
    </recommendedName>
</protein>